<evidence type="ECO:0000313" key="3">
    <source>
        <dbReference type="Proteomes" id="UP001164727"/>
    </source>
</evidence>
<evidence type="ECO:0000256" key="1">
    <source>
        <dbReference type="SAM" id="Phobius"/>
    </source>
</evidence>
<dbReference type="Pfam" id="PF12811">
    <property type="entry name" value="BaxI_1"/>
    <property type="match status" value="1"/>
</dbReference>
<reference evidence="2 3" key="1">
    <citation type="journal article" date="2023" name="Microbiol. Resour. Announc.">
        <title>Complete Genome of 'Candidatus Phytoplasma rubi' RS, a Phytopathogenic Bacterium Associated with Rubus Stunt Disease.</title>
        <authorList>
            <person name="Duckeck D."/>
            <person name="Zubert C."/>
            <person name="Bohm J.W."/>
            <person name="Carminati G."/>
            <person name="Schneider B."/>
            <person name="Kube M."/>
        </authorList>
    </citation>
    <scope>NUCLEOTIDE SEQUENCE [LARGE SCALE GENOMIC DNA]</scope>
    <source>
        <strain evidence="2 3">RS</strain>
    </source>
</reference>
<dbReference type="Proteomes" id="UP001164727">
    <property type="component" value="Chromosome"/>
</dbReference>
<keyword evidence="1" id="KW-0472">Membrane</keyword>
<keyword evidence="1" id="KW-0812">Transmembrane</keyword>
<dbReference type="InterPro" id="IPR010539">
    <property type="entry name" value="BaxI_1-like"/>
</dbReference>
<feature type="transmembrane region" description="Helical" evidence="1">
    <location>
        <begin position="192"/>
        <end position="212"/>
    </location>
</feature>
<organism evidence="2 3">
    <name type="scientific">Candidatus Phytoplasma rubi</name>
    <dbReference type="NCBI Taxonomy" id="399025"/>
    <lineage>
        <taxon>Bacteria</taxon>
        <taxon>Bacillati</taxon>
        <taxon>Mycoplasmatota</taxon>
        <taxon>Mollicutes</taxon>
        <taxon>Acholeplasmatales</taxon>
        <taxon>Acholeplasmataceae</taxon>
        <taxon>Candidatus Phytoplasma</taxon>
        <taxon>16SrV (Elm yellows group)</taxon>
    </lineage>
</organism>
<accession>A0ABY7BR57</accession>
<feature type="transmembrane region" description="Helical" evidence="1">
    <location>
        <begin position="130"/>
        <end position="153"/>
    </location>
</feature>
<gene>
    <name evidence="2" type="ORF">RS022_02420</name>
</gene>
<feature type="transmembrane region" description="Helical" evidence="1">
    <location>
        <begin position="70"/>
        <end position="93"/>
    </location>
</feature>
<feature type="transmembrane region" description="Helical" evidence="1">
    <location>
        <begin position="100"/>
        <end position="118"/>
    </location>
</feature>
<keyword evidence="1" id="KW-1133">Transmembrane helix</keyword>
<keyword evidence="3" id="KW-1185">Reference proteome</keyword>
<name>A0ABY7BR57_9MOLU</name>
<dbReference type="RefSeq" id="WP_268850042.1">
    <property type="nucleotide sequence ID" value="NZ_CP114006.1"/>
</dbReference>
<evidence type="ECO:0000313" key="2">
    <source>
        <dbReference type="EMBL" id="WAN63203.1"/>
    </source>
</evidence>
<protein>
    <submittedName>
        <fullName evidence="2">Bax inhibitor-1/YccA family protein</fullName>
    </submittedName>
</protein>
<dbReference type="EMBL" id="CP114006">
    <property type="protein sequence ID" value="WAN63203.1"/>
    <property type="molecule type" value="Genomic_DNA"/>
</dbReference>
<sequence>MLRDKIKISSAFKKIKENFYFTSGTNIIYQNRVTRAGIATKTIILLLIASFFSGVSYFFTGFMINYKKNIYIFNIFSSIISFAWIIFFVFMIIGTRSIGASKACSFVCSIFTGIPLGIMLNLCEIVMPNIMPICLIALFATASVFGVTSYLYYKGSLLEIDNLQLIKKMSYIFFALTIIEFIALFFCSGTLYAMICIPINLFMIVFTTLILIEHFRYVDNIIMNSMPIEYEWQLSLVFLKLFIYIFYRIFDTLIILFGSTNRD</sequence>
<feature type="transmembrane region" description="Helical" evidence="1">
    <location>
        <begin position="232"/>
        <end position="257"/>
    </location>
</feature>
<feature type="transmembrane region" description="Helical" evidence="1">
    <location>
        <begin position="42"/>
        <end position="64"/>
    </location>
</feature>
<proteinExistence type="predicted"/>
<feature type="transmembrane region" description="Helical" evidence="1">
    <location>
        <begin position="165"/>
        <end position="186"/>
    </location>
</feature>